<dbReference type="InterPro" id="IPR038071">
    <property type="entry name" value="UROD/MetE-like_sf"/>
</dbReference>
<dbReference type="EMBL" id="JAQZAO010000013">
    <property type="protein sequence ID" value="MDD7968500.1"/>
    <property type="molecule type" value="Genomic_DNA"/>
</dbReference>
<dbReference type="Pfam" id="PF01717">
    <property type="entry name" value="Meth_synt_2"/>
    <property type="match status" value="1"/>
</dbReference>
<reference evidence="2 3" key="1">
    <citation type="submission" date="2023-02" db="EMBL/GenBank/DDBJ databases">
        <title>Genome sequencing required for Actinomycetospora new species description.</title>
        <authorList>
            <person name="Saimee Y."/>
            <person name="Duangmal K."/>
        </authorList>
    </citation>
    <scope>NUCLEOTIDE SEQUENCE [LARGE SCALE GENOMIC DNA]</scope>
    <source>
        <strain evidence="2 3">DW7H6</strain>
    </source>
</reference>
<evidence type="ECO:0000313" key="3">
    <source>
        <dbReference type="Proteomes" id="UP001300763"/>
    </source>
</evidence>
<organism evidence="2 3">
    <name type="scientific">Actinomycetospora lemnae</name>
    <dbReference type="NCBI Taxonomy" id="3019891"/>
    <lineage>
        <taxon>Bacteria</taxon>
        <taxon>Bacillati</taxon>
        <taxon>Actinomycetota</taxon>
        <taxon>Actinomycetes</taxon>
        <taxon>Pseudonocardiales</taxon>
        <taxon>Pseudonocardiaceae</taxon>
        <taxon>Actinomycetospora</taxon>
    </lineage>
</organism>
<sequence length="366" mass="40718">MAEPSTGVELPRLPLPTIRAETVGSFLRPAALREAMAAGVSDLRPLQDQAVLDVLELQRSVGLPVVGDGEMRRRIWHGPVLDVTDGFDPEGFTRTWTAPDGRAASHTSPVVASRLTPRGSLVDVEAAFLLAHADRPVKVTLPVPTNFLSYWTAGVSDRAYPDPQEFLDDLVAIMNRQALALADAGVRYLQLDAPKYTFLDNRRLFPDPDRWQEQLASYVRTDRKVFDGLPDDVVTGIHICRGNYRSMYESSVPYDEMGEVLFSEARYDRLLLEYDDARAGGFTALRHVRPDTTAVLGLVTTKHPALESVDDLRRRIDEAASHLPLERLALSPQCGFASTWEGNELSADDQRRKLEVVVRTADLVWS</sequence>
<name>A0ABT5T053_9PSEU</name>
<gene>
    <name evidence="2" type="ORF">PGB27_24415</name>
</gene>
<dbReference type="PANTHER" id="PTHR43844:SF2">
    <property type="entry name" value="SYNTHASE, VITAMIN-B12 INDEPENDENT, PUTATIVE (AFU_ORTHOLOGUE AFUA_3G12060)-RELATED"/>
    <property type="match status" value="1"/>
</dbReference>
<proteinExistence type="predicted"/>
<accession>A0ABT5T053</accession>
<feature type="domain" description="Cobalamin-independent methionine synthase MetE C-terminal/archaeal" evidence="1">
    <location>
        <begin position="49"/>
        <end position="338"/>
    </location>
</feature>
<evidence type="ECO:0000259" key="1">
    <source>
        <dbReference type="Pfam" id="PF01717"/>
    </source>
</evidence>
<dbReference type="SUPFAM" id="SSF51726">
    <property type="entry name" value="UROD/MetE-like"/>
    <property type="match status" value="1"/>
</dbReference>
<dbReference type="Proteomes" id="UP001300763">
    <property type="component" value="Unassembled WGS sequence"/>
</dbReference>
<dbReference type="CDD" id="cd03311">
    <property type="entry name" value="CIMS_C_terminal_like"/>
    <property type="match status" value="1"/>
</dbReference>
<dbReference type="InterPro" id="IPR002629">
    <property type="entry name" value="Met_Synth_C/arc"/>
</dbReference>
<keyword evidence="3" id="KW-1185">Reference proteome</keyword>
<dbReference type="Gene3D" id="3.20.20.210">
    <property type="match status" value="1"/>
</dbReference>
<evidence type="ECO:0000313" key="2">
    <source>
        <dbReference type="EMBL" id="MDD7968500.1"/>
    </source>
</evidence>
<dbReference type="PANTHER" id="PTHR43844">
    <property type="entry name" value="METHIONINE SYNTHASE"/>
    <property type="match status" value="1"/>
</dbReference>
<protein>
    <submittedName>
        <fullName evidence="2">Cobalamin-independent methionine synthase II family protein</fullName>
    </submittedName>
</protein>
<dbReference type="RefSeq" id="WP_274203033.1">
    <property type="nucleotide sequence ID" value="NZ_JAQZAO010000013.1"/>
</dbReference>
<comment type="caution">
    <text evidence="2">The sequence shown here is derived from an EMBL/GenBank/DDBJ whole genome shotgun (WGS) entry which is preliminary data.</text>
</comment>